<keyword evidence="4" id="KW-0862">Zinc</keyword>
<evidence type="ECO:0000256" key="6">
    <source>
        <dbReference type="ARBA" id="ARBA00023163"/>
    </source>
</evidence>
<dbReference type="InterPro" id="IPR036236">
    <property type="entry name" value="Znf_C2H2_sf"/>
</dbReference>
<accession>A0ABM0JG95</accession>
<keyword evidence="5" id="KW-0805">Transcription regulation</keyword>
<feature type="region of interest" description="Disordered" evidence="8">
    <location>
        <begin position="65"/>
        <end position="95"/>
    </location>
</feature>
<dbReference type="GeneID" id="101848025"/>
<evidence type="ECO:0000256" key="4">
    <source>
        <dbReference type="ARBA" id="ARBA00022833"/>
    </source>
</evidence>
<evidence type="ECO:0000256" key="2">
    <source>
        <dbReference type="ARBA" id="ARBA00022723"/>
    </source>
</evidence>
<evidence type="ECO:0000256" key="8">
    <source>
        <dbReference type="SAM" id="MobiDB-lite"/>
    </source>
</evidence>
<evidence type="ECO:0000313" key="10">
    <source>
        <dbReference type="Proteomes" id="UP000694888"/>
    </source>
</evidence>
<evidence type="ECO:0000256" key="7">
    <source>
        <dbReference type="ARBA" id="ARBA00023242"/>
    </source>
</evidence>
<keyword evidence="10" id="KW-1185">Reference proteome</keyword>
<feature type="compositionally biased region" description="Low complexity" evidence="8">
    <location>
        <begin position="65"/>
        <end position="90"/>
    </location>
</feature>
<dbReference type="InterPro" id="IPR012337">
    <property type="entry name" value="RNaseH-like_sf"/>
</dbReference>
<evidence type="ECO:0000313" key="11">
    <source>
        <dbReference type="RefSeq" id="XP_005093008.1"/>
    </source>
</evidence>
<comment type="subcellular location">
    <subcellularLocation>
        <location evidence="1">Nucleus</location>
    </subcellularLocation>
</comment>
<dbReference type="PANTHER" id="PTHR46481">
    <property type="entry name" value="ZINC FINGER BED DOMAIN-CONTAINING PROTEIN 4"/>
    <property type="match status" value="1"/>
</dbReference>
<protein>
    <submittedName>
        <fullName evidence="11">Zinc finger BED domain-containing protein 4-like</fullName>
    </submittedName>
</protein>
<evidence type="ECO:0000256" key="3">
    <source>
        <dbReference type="ARBA" id="ARBA00022771"/>
    </source>
</evidence>
<feature type="region of interest" description="Disordered" evidence="8">
    <location>
        <begin position="485"/>
        <end position="507"/>
    </location>
</feature>
<keyword evidence="2" id="KW-0479">Metal-binding</keyword>
<dbReference type="Pfam" id="PF02892">
    <property type="entry name" value="zf-BED"/>
    <property type="match status" value="1"/>
</dbReference>
<dbReference type="SUPFAM" id="SSF53098">
    <property type="entry name" value="Ribonuclease H-like"/>
    <property type="match status" value="1"/>
</dbReference>
<dbReference type="SUPFAM" id="SSF57667">
    <property type="entry name" value="beta-beta-alpha zinc fingers"/>
    <property type="match status" value="1"/>
</dbReference>
<evidence type="ECO:0000256" key="5">
    <source>
        <dbReference type="ARBA" id="ARBA00023015"/>
    </source>
</evidence>
<dbReference type="Proteomes" id="UP000694888">
    <property type="component" value="Unplaced"/>
</dbReference>
<keyword evidence="3" id="KW-0863">Zinc-finger</keyword>
<dbReference type="InterPro" id="IPR052035">
    <property type="entry name" value="ZnF_BED_domain_contain"/>
</dbReference>
<organism evidence="10 11">
    <name type="scientific">Aplysia californica</name>
    <name type="common">California sea hare</name>
    <dbReference type="NCBI Taxonomy" id="6500"/>
    <lineage>
        <taxon>Eukaryota</taxon>
        <taxon>Metazoa</taxon>
        <taxon>Spiralia</taxon>
        <taxon>Lophotrochozoa</taxon>
        <taxon>Mollusca</taxon>
        <taxon>Gastropoda</taxon>
        <taxon>Heterobranchia</taxon>
        <taxon>Euthyneura</taxon>
        <taxon>Tectipleura</taxon>
        <taxon>Aplysiida</taxon>
        <taxon>Aplysioidea</taxon>
        <taxon>Aplysiidae</taxon>
        <taxon>Aplysia</taxon>
    </lineage>
</organism>
<dbReference type="SMART" id="SM00614">
    <property type="entry name" value="ZnF_BED"/>
    <property type="match status" value="1"/>
</dbReference>
<sequence>MSAKPSLCWKLITQKSGGVGGAKIAVCDVCKCELAYSGRSTTNLLRHLRKKHPLHIAQFEEVSESSSTTSVPAAASSSTTQSSAPTAGPSRSTQPTLFDTIERVTKYKPGSDRKKELDNCVLDLVTVDLQPLSVVENTGFRRLVNKLDPRYDIVSRKTLSTQLLPMKYRAERDQLRRQMDEVNHLTVTTDCWTSRKTESFMTVTVHFVSPDWKLTSRVLNTVLLETTHTSENLAAKILEIFTAWGIKDKVTTIVTDNAANMKLAVELMRCRHQPCFAHTLNLVVKESIRKTYDVFTAKNKVKDIVSFFHHSVNASNLLKEAHKAKNTTPKKLKQDVETRWNSTFEMLKSYLEQHEQVTTALCLNGKQDMCLSPIKLPVLQKAMEVLEPFHEATVEISTEQHTSVAKIVPIVFLLRRLTAQDRSPLSNCLNSQLSQRFENIDEKTHLRLATLLDPRFKRDGFPTTASANSAVDKLKTTAMPIALPQQPGQIQTTASKEETTAPPPAKKVSKLWTQFDQAVKGKQAAVPRVAGVESEIRRYLDSDMMPRDSNPLTC</sequence>
<dbReference type="SUPFAM" id="SSF140996">
    <property type="entry name" value="Hermes dimerisation domain"/>
    <property type="match status" value="1"/>
</dbReference>
<dbReference type="RefSeq" id="XP_005093008.1">
    <property type="nucleotide sequence ID" value="XM_005092951.1"/>
</dbReference>
<dbReference type="InterPro" id="IPR003656">
    <property type="entry name" value="Znf_BED"/>
</dbReference>
<dbReference type="PANTHER" id="PTHR46481:SF10">
    <property type="entry name" value="ZINC FINGER BED DOMAIN-CONTAINING PROTEIN 39"/>
    <property type="match status" value="1"/>
</dbReference>
<gene>
    <name evidence="11" type="primary">LOC101848025</name>
</gene>
<evidence type="ECO:0000259" key="9">
    <source>
        <dbReference type="Pfam" id="PF02892"/>
    </source>
</evidence>
<reference evidence="11" key="1">
    <citation type="submission" date="2025-08" db="UniProtKB">
        <authorList>
            <consortium name="RefSeq"/>
        </authorList>
    </citation>
    <scope>IDENTIFICATION</scope>
</reference>
<feature type="domain" description="BED-type" evidence="9">
    <location>
        <begin position="23"/>
        <end position="53"/>
    </location>
</feature>
<evidence type="ECO:0000256" key="1">
    <source>
        <dbReference type="ARBA" id="ARBA00004123"/>
    </source>
</evidence>
<keyword evidence="6" id="KW-0804">Transcription</keyword>
<name>A0ABM0JG95_APLCA</name>
<proteinExistence type="predicted"/>
<keyword evidence="7" id="KW-0539">Nucleus</keyword>